<evidence type="ECO:0000313" key="6">
    <source>
        <dbReference type="Proteomes" id="UP000032120"/>
    </source>
</evidence>
<keyword evidence="2" id="KW-0238">DNA-binding</keyword>
<dbReference type="Pfam" id="PF01047">
    <property type="entry name" value="MarR"/>
    <property type="match status" value="1"/>
</dbReference>
<comment type="caution">
    <text evidence="5">The sequence shown here is derived from an EMBL/GenBank/DDBJ whole genome shotgun (WGS) entry which is preliminary data.</text>
</comment>
<dbReference type="SMART" id="SM00347">
    <property type="entry name" value="HTH_MARR"/>
    <property type="match status" value="1"/>
</dbReference>
<dbReference type="InterPro" id="IPR036390">
    <property type="entry name" value="WH_DNA-bd_sf"/>
</dbReference>
<dbReference type="InterPro" id="IPR000835">
    <property type="entry name" value="HTH_MarR-typ"/>
</dbReference>
<evidence type="ECO:0000256" key="2">
    <source>
        <dbReference type="ARBA" id="ARBA00023125"/>
    </source>
</evidence>
<dbReference type="GO" id="GO:0003677">
    <property type="term" value="F:DNA binding"/>
    <property type="evidence" value="ECO:0007669"/>
    <property type="project" value="UniProtKB-KW"/>
</dbReference>
<dbReference type="InterPro" id="IPR023187">
    <property type="entry name" value="Tscrpt_reg_MarR-type_CS"/>
</dbReference>
<name>A0A0D0IRQ2_9MICO</name>
<dbReference type="AlphaFoldDB" id="A0A0D0IRQ2"/>
<dbReference type="Proteomes" id="UP000032120">
    <property type="component" value="Unassembled WGS sequence"/>
</dbReference>
<feature type="domain" description="HTH marR-type" evidence="4">
    <location>
        <begin position="15"/>
        <end position="148"/>
    </location>
</feature>
<keyword evidence="3" id="KW-0804">Transcription</keyword>
<keyword evidence="1" id="KW-0805">Transcription regulation</keyword>
<dbReference type="GO" id="GO:0003700">
    <property type="term" value="F:DNA-binding transcription factor activity"/>
    <property type="evidence" value="ECO:0007669"/>
    <property type="project" value="InterPro"/>
</dbReference>
<evidence type="ECO:0000256" key="3">
    <source>
        <dbReference type="ARBA" id="ARBA00023163"/>
    </source>
</evidence>
<dbReference type="OrthoDB" id="9155413at2"/>
<organism evidence="5 6">
    <name type="scientific">Leucobacter komagatae</name>
    <dbReference type="NCBI Taxonomy" id="55969"/>
    <lineage>
        <taxon>Bacteria</taxon>
        <taxon>Bacillati</taxon>
        <taxon>Actinomycetota</taxon>
        <taxon>Actinomycetes</taxon>
        <taxon>Micrococcales</taxon>
        <taxon>Microbacteriaceae</taxon>
        <taxon>Leucobacter</taxon>
    </lineage>
</organism>
<evidence type="ECO:0000313" key="5">
    <source>
        <dbReference type="EMBL" id="KIP53657.1"/>
    </source>
</evidence>
<reference evidence="5 6" key="1">
    <citation type="submission" date="2015-01" db="EMBL/GenBank/DDBJ databases">
        <title>Draft genome sequence of Leucobacter komagatae strain VKM ST2845.</title>
        <authorList>
            <person name="Karlyshev A.V."/>
            <person name="Kudryashova E.B."/>
        </authorList>
    </citation>
    <scope>NUCLEOTIDE SEQUENCE [LARGE SCALE GENOMIC DNA]</scope>
    <source>
        <strain evidence="5 6">VKM ST2845</strain>
    </source>
</reference>
<dbReference type="InterPro" id="IPR052526">
    <property type="entry name" value="HTH-type_Bedaq_tolerance"/>
</dbReference>
<dbReference type="InterPro" id="IPR036388">
    <property type="entry name" value="WH-like_DNA-bd_sf"/>
</dbReference>
<evidence type="ECO:0000259" key="4">
    <source>
        <dbReference type="PROSITE" id="PS50995"/>
    </source>
</evidence>
<dbReference type="PROSITE" id="PS50995">
    <property type="entry name" value="HTH_MARR_2"/>
    <property type="match status" value="1"/>
</dbReference>
<dbReference type="Gene3D" id="1.10.10.10">
    <property type="entry name" value="Winged helix-like DNA-binding domain superfamily/Winged helix DNA-binding domain"/>
    <property type="match status" value="1"/>
</dbReference>
<accession>A0A0D0IRQ2</accession>
<keyword evidence="6" id="KW-1185">Reference proteome</keyword>
<dbReference type="PANTHER" id="PTHR39515">
    <property type="entry name" value="CONSERVED PROTEIN"/>
    <property type="match status" value="1"/>
</dbReference>
<evidence type="ECO:0000256" key="1">
    <source>
        <dbReference type="ARBA" id="ARBA00023015"/>
    </source>
</evidence>
<dbReference type="PROSITE" id="PS01117">
    <property type="entry name" value="HTH_MARR_1"/>
    <property type="match status" value="1"/>
</dbReference>
<dbReference type="PANTHER" id="PTHR39515:SF2">
    <property type="entry name" value="HTH-TYPE TRANSCRIPTIONAL REGULATOR RV0880"/>
    <property type="match status" value="1"/>
</dbReference>
<dbReference type="SUPFAM" id="SSF46785">
    <property type="entry name" value="Winged helix' DNA-binding domain"/>
    <property type="match status" value="1"/>
</dbReference>
<protein>
    <recommendedName>
        <fullName evidence="4">HTH marR-type domain-containing protein</fullName>
    </recommendedName>
</protein>
<proteinExistence type="predicted"/>
<gene>
    <name evidence="5" type="ORF">SD72_02795</name>
</gene>
<sequence length="155" mass="17128">MTSSSKLPALPSPESLKLAQHIRLNQDRLRRLVRASGAAQELSRTQEAVLSLLDRQGSLTTADLAKRENLRPQSMGTVVADLLGLGFVVKSPHPTDRRRELVSLTPAGQAEVTRISLIRDQDLAVLFDARFARQDRALIRKALELLDALAEDARE</sequence>
<dbReference type="EMBL" id="JXSQ01000002">
    <property type="protein sequence ID" value="KIP53657.1"/>
    <property type="molecule type" value="Genomic_DNA"/>
</dbReference>